<keyword evidence="1" id="KW-1133">Transmembrane helix</keyword>
<organism evidence="2">
    <name type="scientific">Chlorobium phaeobacteroides (strain BS1)</name>
    <dbReference type="NCBI Taxonomy" id="331678"/>
    <lineage>
        <taxon>Bacteria</taxon>
        <taxon>Pseudomonadati</taxon>
        <taxon>Chlorobiota</taxon>
        <taxon>Chlorobiia</taxon>
        <taxon>Chlorobiales</taxon>
        <taxon>Chlorobiaceae</taxon>
        <taxon>Chlorobium/Pelodictyon group</taxon>
        <taxon>Chlorobium</taxon>
    </lineage>
</organism>
<proteinExistence type="predicted"/>
<evidence type="ECO:0000313" key="2">
    <source>
        <dbReference type="EMBL" id="ACE04376.1"/>
    </source>
</evidence>
<keyword evidence="1" id="KW-0812">Transmembrane</keyword>
<accession>B3EJH6</accession>
<evidence type="ECO:0000256" key="1">
    <source>
        <dbReference type="SAM" id="Phobius"/>
    </source>
</evidence>
<dbReference type="AlphaFoldDB" id="B3EJH6"/>
<gene>
    <name evidence="2" type="ordered locus">Cphamn1_1449</name>
</gene>
<reference evidence="2" key="1">
    <citation type="submission" date="2008-06" db="EMBL/GenBank/DDBJ databases">
        <title>Complete sequence of Chlorobium phaeobacteroides BS1.</title>
        <authorList>
            <consortium name="US DOE Joint Genome Institute"/>
            <person name="Lucas S."/>
            <person name="Copeland A."/>
            <person name="Lapidus A."/>
            <person name="Glavina del Rio T."/>
            <person name="Dalin E."/>
            <person name="Tice H."/>
            <person name="Bruce D."/>
            <person name="Goodwin L."/>
            <person name="Pitluck S."/>
            <person name="Schmutz J."/>
            <person name="Larimer F."/>
            <person name="Land M."/>
            <person name="Hauser L."/>
            <person name="Kyrpides N."/>
            <person name="Ovchinnikova G."/>
            <person name="Li T."/>
            <person name="Liu Z."/>
            <person name="Zhao F."/>
            <person name="Overmann J."/>
            <person name="Bryant D.A."/>
            <person name="Richardson P."/>
        </authorList>
    </citation>
    <scope>NUCLEOTIDE SEQUENCE [LARGE SCALE GENOMIC DNA]</scope>
    <source>
        <strain evidence="2">BS1</strain>
    </source>
</reference>
<dbReference type="STRING" id="331678.Cphamn1_1449"/>
<dbReference type="HOGENOM" id="CLU_2750405_0_0_10"/>
<sequence length="70" mass="8716">MDKIREEEKNHIQHEAFYIFFYLPLPFVMFNNILLTLFYNYAFKKYRTGKTDKKISQEKNLDYRKNNNNK</sequence>
<protein>
    <submittedName>
        <fullName evidence="2">Uncharacterized protein</fullName>
    </submittedName>
</protein>
<dbReference type="EMBL" id="CP001101">
    <property type="protein sequence ID" value="ACE04376.1"/>
    <property type="molecule type" value="Genomic_DNA"/>
</dbReference>
<dbReference type="KEGG" id="cpb:Cphamn1_1449"/>
<feature type="transmembrane region" description="Helical" evidence="1">
    <location>
        <begin position="20"/>
        <end position="43"/>
    </location>
</feature>
<keyword evidence="1" id="KW-0472">Membrane</keyword>
<name>B3EJH6_CHLPB</name>